<keyword evidence="5 9" id="KW-1133">Transmembrane helix</keyword>
<keyword evidence="3 9" id="KW-1003">Cell membrane</keyword>
<dbReference type="HAMAP" id="MF_00115">
    <property type="entry name" value="MscL"/>
    <property type="match status" value="1"/>
</dbReference>
<keyword evidence="8 9" id="KW-0407">Ion channel</keyword>
<dbReference type="Proteomes" id="UP000003764">
    <property type="component" value="Unassembled WGS sequence"/>
</dbReference>
<dbReference type="PRINTS" id="PR01264">
    <property type="entry name" value="MECHCHANNEL"/>
</dbReference>
<comment type="function">
    <text evidence="9">Channel that opens in response to stretch forces in the membrane lipid bilayer. May participate in the regulation of osmotic pressure changes within the cell.</text>
</comment>
<evidence type="ECO:0000256" key="4">
    <source>
        <dbReference type="ARBA" id="ARBA00022692"/>
    </source>
</evidence>
<comment type="caution">
    <text evidence="10">The sequence shown here is derived from an EMBL/GenBank/DDBJ whole genome shotgun (WGS) entry which is preliminary data.</text>
</comment>
<keyword evidence="2 9" id="KW-0813">Transport</keyword>
<evidence type="ECO:0000256" key="2">
    <source>
        <dbReference type="ARBA" id="ARBA00022448"/>
    </source>
</evidence>
<evidence type="ECO:0000256" key="3">
    <source>
        <dbReference type="ARBA" id="ARBA00022475"/>
    </source>
</evidence>
<keyword evidence="11" id="KW-1185">Reference proteome</keyword>
<evidence type="ECO:0000313" key="10">
    <source>
        <dbReference type="EMBL" id="EFG48941.1"/>
    </source>
</evidence>
<comment type="subunit">
    <text evidence="9">Homopentamer.</text>
</comment>
<comment type="subcellular location">
    <subcellularLocation>
        <location evidence="9">Cell membrane</location>
        <topology evidence="9">Multi-pass membrane protein</topology>
    </subcellularLocation>
    <subcellularLocation>
        <location evidence="1">Membrane</location>
        <topology evidence="1">Multi-pass membrane protein</topology>
    </subcellularLocation>
</comment>
<evidence type="ECO:0000256" key="1">
    <source>
        <dbReference type="ARBA" id="ARBA00004141"/>
    </source>
</evidence>
<evidence type="ECO:0000256" key="5">
    <source>
        <dbReference type="ARBA" id="ARBA00022989"/>
    </source>
</evidence>
<dbReference type="SUPFAM" id="SSF81330">
    <property type="entry name" value="Gated mechanosensitive channel"/>
    <property type="match status" value="1"/>
</dbReference>
<evidence type="ECO:0000313" key="11">
    <source>
        <dbReference type="Proteomes" id="UP000003764"/>
    </source>
</evidence>
<evidence type="ECO:0000256" key="9">
    <source>
        <dbReference type="HAMAP-Rule" id="MF_00115"/>
    </source>
</evidence>
<sequence>MVLGYFFTKNKRYGLISYVLLIIFYLGEETKMLKEFRDFIAKGNVLDMAIGVVMATAFTTIVNSLVNDIIMPFVGLFLGSTDFTSITVQLGSAVLTIGNFIQAVITFLIIALVLFFVMKAVASLKSQFEKDGVEEDDEVALVDSQELLLTEIRDLLKEQNNN</sequence>
<feature type="transmembrane region" description="Helical" evidence="9">
    <location>
        <begin position="48"/>
        <end position="66"/>
    </location>
</feature>
<organism evidence="10 11">
    <name type="scientific">Aerococcus viridans (strain ATCC 11563 / DSM 20340 / CCUG 4311 / JCM 20461 / NBRC 12219 / NCTC 8251 / M1)</name>
    <dbReference type="NCBI Taxonomy" id="655812"/>
    <lineage>
        <taxon>Bacteria</taxon>
        <taxon>Bacillati</taxon>
        <taxon>Bacillota</taxon>
        <taxon>Bacilli</taxon>
        <taxon>Lactobacillales</taxon>
        <taxon>Aerococcaceae</taxon>
        <taxon>Aerococcus</taxon>
    </lineage>
</organism>
<name>A0ABP2IBN6_AERVM</name>
<accession>A0ABP2IBN6</accession>
<feature type="transmembrane region" description="Helical" evidence="9">
    <location>
        <begin position="86"/>
        <end position="117"/>
    </location>
</feature>
<keyword evidence="4 9" id="KW-0812">Transmembrane</keyword>
<gene>
    <name evidence="9 10" type="primary">mscL</name>
    <name evidence="10" type="ORF">HMPREF0061_1702</name>
</gene>
<dbReference type="InterPro" id="IPR036019">
    <property type="entry name" value="MscL_channel"/>
</dbReference>
<keyword evidence="7 9" id="KW-0472">Membrane</keyword>
<dbReference type="Gene3D" id="1.10.1200.120">
    <property type="entry name" value="Large-conductance mechanosensitive channel, MscL, domain 1"/>
    <property type="match status" value="1"/>
</dbReference>
<proteinExistence type="inferred from homology"/>
<dbReference type="PANTHER" id="PTHR30266">
    <property type="entry name" value="MECHANOSENSITIVE CHANNEL MSCL"/>
    <property type="match status" value="1"/>
</dbReference>
<keyword evidence="6 9" id="KW-0406">Ion transport</keyword>
<reference evidence="10 11" key="1">
    <citation type="submission" date="2010-04" db="EMBL/GenBank/DDBJ databases">
        <authorList>
            <person name="Muzny D."/>
            <person name="Qin X."/>
            <person name="Deng J."/>
            <person name="Jiang H."/>
            <person name="Liu Y."/>
            <person name="Qu J."/>
            <person name="Song X.-Z."/>
            <person name="Zhang L."/>
            <person name="Thornton R."/>
            <person name="Coyle M."/>
            <person name="Francisco L."/>
            <person name="Jackson L."/>
            <person name="Javaid M."/>
            <person name="Korchina V."/>
            <person name="Kovar C."/>
            <person name="Mata R."/>
            <person name="Mathew T."/>
            <person name="Ngo R."/>
            <person name="Nguyen L."/>
            <person name="Nguyen N."/>
            <person name="Okwuonu G."/>
            <person name="Ongeri F."/>
            <person name="Pham C."/>
            <person name="Simmons D."/>
            <person name="Wilczek-Boney K."/>
            <person name="Hale W."/>
            <person name="Jakkamsetti A."/>
            <person name="Pham P."/>
            <person name="Ruth R."/>
            <person name="San Lucas F."/>
            <person name="Warren J."/>
            <person name="Zhang J."/>
            <person name="Zhao Z."/>
            <person name="Zhou C."/>
            <person name="Zhu D."/>
            <person name="Lee S."/>
            <person name="Bess C."/>
            <person name="Blankenburg K."/>
            <person name="Forbes L."/>
            <person name="Fu Q."/>
            <person name="Gubbala S."/>
            <person name="Hirani K."/>
            <person name="Jayaseelan J.C."/>
            <person name="Lara F."/>
            <person name="Munidasa M."/>
            <person name="Palculict T."/>
            <person name="Patil S."/>
            <person name="Pu L.-L."/>
            <person name="Saada N."/>
            <person name="Tang L."/>
            <person name="Weissenberger G."/>
            <person name="Zhu Y."/>
            <person name="Hemphill L."/>
            <person name="Shang Y."/>
            <person name="Youmans B."/>
            <person name="Ayvaz T."/>
            <person name="Ross M."/>
            <person name="Santibanez J."/>
            <person name="Aqrawi P."/>
            <person name="Gross S."/>
            <person name="Joshi V."/>
            <person name="Fowler G."/>
            <person name="Nazareth L."/>
            <person name="Reid J."/>
            <person name="Worley K."/>
            <person name="Petrosino J."/>
            <person name="Highlander S."/>
            <person name="Gibbs R."/>
            <person name="Gibbs R."/>
        </authorList>
    </citation>
    <scope>NUCLEOTIDE SEQUENCE [LARGE SCALE GENOMIC DNA]</scope>
    <source>
        <strain evidence="10 11">ATCC 11563</strain>
    </source>
</reference>
<dbReference type="InterPro" id="IPR001185">
    <property type="entry name" value="MS_channel"/>
</dbReference>
<dbReference type="NCBIfam" id="TIGR00220">
    <property type="entry name" value="mscL"/>
    <property type="match status" value="1"/>
</dbReference>
<dbReference type="PANTHER" id="PTHR30266:SF2">
    <property type="entry name" value="LARGE-CONDUCTANCE MECHANOSENSITIVE CHANNEL"/>
    <property type="match status" value="1"/>
</dbReference>
<comment type="similarity">
    <text evidence="9">Belongs to the MscL family.</text>
</comment>
<protein>
    <recommendedName>
        <fullName evidence="9">Large-conductance mechanosensitive channel</fullName>
    </recommendedName>
</protein>
<evidence type="ECO:0000256" key="7">
    <source>
        <dbReference type="ARBA" id="ARBA00023136"/>
    </source>
</evidence>
<evidence type="ECO:0000256" key="8">
    <source>
        <dbReference type="ARBA" id="ARBA00023303"/>
    </source>
</evidence>
<dbReference type="InterPro" id="IPR037673">
    <property type="entry name" value="MSC/AndL"/>
</dbReference>
<feature type="transmembrane region" description="Helical" evidence="9">
    <location>
        <begin position="12"/>
        <end position="27"/>
    </location>
</feature>
<evidence type="ECO:0000256" key="6">
    <source>
        <dbReference type="ARBA" id="ARBA00023065"/>
    </source>
</evidence>
<dbReference type="Pfam" id="PF01741">
    <property type="entry name" value="MscL"/>
    <property type="match status" value="1"/>
</dbReference>
<dbReference type="EMBL" id="ADNT01000103">
    <property type="protein sequence ID" value="EFG48941.1"/>
    <property type="molecule type" value="Genomic_DNA"/>
</dbReference>